<dbReference type="HOGENOM" id="CLU_104074_0_0_12"/>
<dbReference type="Pfam" id="PF02414">
    <property type="entry name" value="Borrelia_orfA"/>
    <property type="match status" value="1"/>
</dbReference>
<organism evidence="1 2">
    <name type="scientific">Borrelia recurrentis (strain A1)</name>
    <dbReference type="NCBI Taxonomy" id="412418"/>
    <lineage>
        <taxon>Bacteria</taxon>
        <taxon>Pseudomonadati</taxon>
        <taxon>Spirochaetota</taxon>
        <taxon>Spirochaetia</taxon>
        <taxon>Spirochaetales</taxon>
        <taxon>Borreliaceae</taxon>
        <taxon>Borrelia</taxon>
    </lineage>
</organism>
<dbReference type="RefSeq" id="WP_012539720.1">
    <property type="nucleotide sequence ID" value="NC_011260.1"/>
</dbReference>
<name>B5RS91_BORRA</name>
<geneLocation type="plasmid" evidence="1 2">
    <name>pl53</name>
</geneLocation>
<evidence type="ECO:0000313" key="1">
    <source>
        <dbReference type="EMBL" id="ACH95227.1"/>
    </source>
</evidence>
<dbReference type="Proteomes" id="UP000000612">
    <property type="component" value="Plasmid pl53"/>
</dbReference>
<gene>
    <name evidence="1" type="ordered locus">BRE_2006</name>
</gene>
<proteinExistence type="predicted"/>
<protein>
    <submittedName>
        <fullName evidence="1">Uncharacterized conserved protein</fullName>
    </submittedName>
</protein>
<dbReference type="InterPro" id="IPR003459">
    <property type="entry name" value="Borrelia_plasmid_OrfA"/>
</dbReference>
<keyword evidence="2" id="KW-1185">Reference proteome</keyword>
<dbReference type="KEGG" id="bre:BRE_2006"/>
<evidence type="ECO:0000313" key="2">
    <source>
        <dbReference type="Proteomes" id="UP000000612"/>
    </source>
</evidence>
<sequence length="228" mass="27398">MTKQKLELNTQPLKQYHTRYYKILSILKYFQRNAINYNQTKILNTLNFFLKKDDIKITTLRTLRQDLCFLCKNGIIEKTLIRLGKSNGSYIRYTVNKYSNNNLNRLLESKESIVEHDANAIYKFTKKTQKKYLQNKKVKIYKPKNATKNVSHIINNKKEIKDKEKNDIIFKISKVTKGKTMKYLDKIEENKNKKRYEESIFRVKNWLKQLKLAEFANRGYYNQSNKEE</sequence>
<reference evidence="1 2" key="1">
    <citation type="journal article" date="2008" name="PLoS Genet.">
        <title>The genome of Borrelia recurrentis, the agent of deadly louse-borne relapsing fever, is a degraded subset of tick-borne Borrelia duttonii.</title>
        <authorList>
            <person name="Lescot M."/>
            <person name="Audic S."/>
            <person name="Robert C."/>
            <person name="Nguyen T.T."/>
            <person name="Blanc G."/>
            <person name="Cutler S.J."/>
            <person name="Wincker P."/>
            <person name="Couloux A."/>
            <person name="Claverie J.-M."/>
            <person name="Raoult D."/>
            <person name="Drancourt M."/>
        </authorList>
    </citation>
    <scope>NUCLEOTIDE SEQUENCE [LARGE SCALE GENOMIC DNA]</scope>
    <source>
        <strain evidence="1 2">A1</strain>
    </source>
</reference>
<keyword evidence="1" id="KW-0614">Plasmid</keyword>
<accession>B5RS91</accession>
<dbReference type="EMBL" id="CP000999">
    <property type="protein sequence ID" value="ACH95227.1"/>
    <property type="molecule type" value="Genomic_DNA"/>
</dbReference>
<dbReference type="AlphaFoldDB" id="B5RS91"/>